<comment type="caution">
    <text evidence="1">The sequence shown here is derived from an EMBL/GenBank/DDBJ whole genome shotgun (WGS) entry which is preliminary data.</text>
</comment>
<name>A0A4Q1BND9_TREME</name>
<keyword evidence="2" id="KW-1185">Reference proteome</keyword>
<sequence length="143" mass="16103">MFSIFSLLNQYHHWHKATFFAYQIPCTAQGEPDVMLETRSSMMTTSEKLRPVTRATSFTGPAPFVERKNQYQLPHHATAIFSLNVQIVALHSQLHTFGTCATASALRVNPAWNKTIQSCDQLHLFLSQTTGQGLIQLPFPQAK</sequence>
<accession>A0A4Q1BND9</accession>
<evidence type="ECO:0000313" key="2">
    <source>
        <dbReference type="Proteomes" id="UP000289152"/>
    </source>
</evidence>
<dbReference type="InParanoid" id="A0A4Q1BND9"/>
<proteinExistence type="predicted"/>
<dbReference type="Proteomes" id="UP000289152">
    <property type="component" value="Unassembled WGS sequence"/>
</dbReference>
<dbReference type="AlphaFoldDB" id="A0A4Q1BND9"/>
<organism evidence="1 2">
    <name type="scientific">Tremella mesenterica</name>
    <name type="common">Jelly fungus</name>
    <dbReference type="NCBI Taxonomy" id="5217"/>
    <lineage>
        <taxon>Eukaryota</taxon>
        <taxon>Fungi</taxon>
        <taxon>Dikarya</taxon>
        <taxon>Basidiomycota</taxon>
        <taxon>Agaricomycotina</taxon>
        <taxon>Tremellomycetes</taxon>
        <taxon>Tremellales</taxon>
        <taxon>Tremellaceae</taxon>
        <taxon>Tremella</taxon>
    </lineage>
</organism>
<protein>
    <submittedName>
        <fullName evidence="1">Uncharacterized protein</fullName>
    </submittedName>
</protein>
<dbReference type="EMBL" id="SDIL01000034">
    <property type="protein sequence ID" value="RXK39270.1"/>
    <property type="molecule type" value="Genomic_DNA"/>
</dbReference>
<gene>
    <name evidence="1" type="ORF">M231_03490</name>
</gene>
<evidence type="ECO:0000313" key="1">
    <source>
        <dbReference type="EMBL" id="RXK39270.1"/>
    </source>
</evidence>
<reference evidence="1 2" key="1">
    <citation type="submission" date="2016-06" db="EMBL/GenBank/DDBJ databases">
        <title>Evolution of pathogenesis and genome organization in the Tremellales.</title>
        <authorList>
            <person name="Cuomo C."/>
            <person name="Litvintseva A."/>
            <person name="Heitman J."/>
            <person name="Chen Y."/>
            <person name="Sun S."/>
            <person name="Springer D."/>
            <person name="Dromer F."/>
            <person name="Young S."/>
            <person name="Zeng Q."/>
            <person name="Chapman S."/>
            <person name="Gujja S."/>
            <person name="Saif S."/>
            <person name="Birren B."/>
        </authorList>
    </citation>
    <scope>NUCLEOTIDE SEQUENCE [LARGE SCALE GENOMIC DNA]</scope>
    <source>
        <strain evidence="1 2">ATCC 28783</strain>
    </source>
</reference>